<name>A0A3T1D6V3_9BACL</name>
<proteinExistence type="predicted"/>
<evidence type="ECO:0000313" key="1">
    <source>
        <dbReference type="EMBL" id="BBI33820.1"/>
    </source>
</evidence>
<dbReference type="EMBL" id="AP019400">
    <property type="protein sequence ID" value="BBI33820.1"/>
    <property type="molecule type" value="Genomic_DNA"/>
</dbReference>
<dbReference type="AlphaFoldDB" id="A0A3T1D6V3"/>
<keyword evidence="2" id="KW-1185">Reference proteome</keyword>
<dbReference type="KEGG" id="cohn:KCTCHS21_32190"/>
<evidence type="ECO:0000313" key="2">
    <source>
        <dbReference type="Proteomes" id="UP000289856"/>
    </source>
</evidence>
<organism evidence="1 2">
    <name type="scientific">Cohnella abietis</name>
    <dbReference type="NCBI Taxonomy" id="2507935"/>
    <lineage>
        <taxon>Bacteria</taxon>
        <taxon>Bacillati</taxon>
        <taxon>Bacillota</taxon>
        <taxon>Bacilli</taxon>
        <taxon>Bacillales</taxon>
        <taxon>Paenibacillaceae</taxon>
        <taxon>Cohnella</taxon>
    </lineage>
</organism>
<gene>
    <name evidence="1" type="ORF">KCTCHS21_32190</name>
</gene>
<sequence>MRVGIDLLKHKLVELFLTEDDIGESLNLEINRKAIAKKSSEEFSHLPLRLAMLHAMNKTKELQINILLKLE</sequence>
<accession>A0A3T1D6V3</accession>
<dbReference type="Proteomes" id="UP000289856">
    <property type="component" value="Chromosome"/>
</dbReference>
<protein>
    <submittedName>
        <fullName evidence="1">Uncharacterized protein</fullName>
    </submittedName>
</protein>
<reference evidence="1 2" key="1">
    <citation type="submission" date="2019-01" db="EMBL/GenBank/DDBJ databases">
        <title>Complete genome sequence of Cohnella hallensis HS21 isolated from Korean fir (Abies koreana) rhizospheric soil.</title>
        <authorList>
            <person name="Jiang L."/>
            <person name="Kang S.W."/>
            <person name="Kim S."/>
            <person name="Jung J."/>
            <person name="Kim C.Y."/>
            <person name="Kim D.H."/>
            <person name="Kim S.W."/>
            <person name="Lee J."/>
        </authorList>
    </citation>
    <scope>NUCLEOTIDE SEQUENCE [LARGE SCALE GENOMIC DNA]</scope>
    <source>
        <strain evidence="1 2">HS21</strain>
    </source>
</reference>